<sequence>MNKSPGLKRSLTLGHVILFGLSFMAPITVFTTYGIAIESTQGMIPTAYIISLVVMLFTAYSYEKMVKEFPTTGSAYTYVQKGINSSMGFLVGWVILLDYLLSPMISALLFGIFVHAYLPSIPIPVLIIAFVLIITVINILGVKLATNVSAVLLAFQILFILIFCFFCIKGLIDGKGSGDLLSITPFFDSNVHFSSILAIVPLLCFSFLGFDAVTTLAEETKDPKKTLPRAIYLITIIGGVLFVASTYFAQSIFPDFTSFKDPESAAVDILIYAGGNFLNALFLSVTITAAIASAVASGGSGARVLYAMGRENILPNRVFGYLSPRFRTPVYNIIVIAFIATSALFLNLNTAAAFINFGALFAFTFVNLSVIVHFYGRKKQRTLKDIVLYFVIPLIGSTITALFWSKLDIHSMILGSSWLLVGFVYLLYLTKFFRQRPPELDFDESQVDMQI</sequence>
<feature type="domain" description="Amino acid permease/ SLC12A" evidence="6">
    <location>
        <begin position="15"/>
        <end position="377"/>
    </location>
</feature>
<accession>A0A6H1NYW0</accession>
<feature type="transmembrane region" description="Helical" evidence="5">
    <location>
        <begin position="192"/>
        <end position="210"/>
    </location>
</feature>
<dbReference type="EMBL" id="CP051128">
    <property type="protein sequence ID" value="QIZ06479.1"/>
    <property type="molecule type" value="Genomic_DNA"/>
</dbReference>
<feature type="transmembrane region" description="Helical" evidence="5">
    <location>
        <begin position="42"/>
        <end position="62"/>
    </location>
</feature>
<dbReference type="AlphaFoldDB" id="A0A6H1NYW0"/>
<feature type="transmembrane region" description="Helical" evidence="5">
    <location>
        <begin position="230"/>
        <end position="249"/>
    </location>
</feature>
<dbReference type="InterPro" id="IPR050367">
    <property type="entry name" value="APC_superfamily"/>
</dbReference>
<proteinExistence type="predicted"/>
<dbReference type="PIRSF" id="PIRSF006060">
    <property type="entry name" value="AA_transporter"/>
    <property type="match status" value="1"/>
</dbReference>
<evidence type="ECO:0000256" key="3">
    <source>
        <dbReference type="ARBA" id="ARBA00022989"/>
    </source>
</evidence>
<feature type="transmembrane region" description="Helical" evidence="5">
    <location>
        <begin position="121"/>
        <end position="140"/>
    </location>
</feature>
<dbReference type="Pfam" id="PF00324">
    <property type="entry name" value="AA_permease"/>
    <property type="match status" value="1"/>
</dbReference>
<organism evidence="7 8">
    <name type="scientific">Priestia megaterium</name>
    <name type="common">Bacillus megaterium</name>
    <dbReference type="NCBI Taxonomy" id="1404"/>
    <lineage>
        <taxon>Bacteria</taxon>
        <taxon>Bacillati</taxon>
        <taxon>Bacillota</taxon>
        <taxon>Bacilli</taxon>
        <taxon>Bacillales</taxon>
        <taxon>Bacillaceae</taxon>
        <taxon>Priestia</taxon>
    </lineage>
</organism>
<dbReference type="PANTHER" id="PTHR42770">
    <property type="entry name" value="AMINO ACID TRANSPORTER-RELATED"/>
    <property type="match status" value="1"/>
</dbReference>
<dbReference type="Proteomes" id="UP000501868">
    <property type="component" value="Chromosome"/>
</dbReference>
<keyword evidence="2 5" id="KW-0812">Transmembrane</keyword>
<protein>
    <submittedName>
        <fullName evidence="7">APC family permease</fullName>
    </submittedName>
</protein>
<feature type="transmembrane region" description="Helical" evidence="5">
    <location>
        <begin position="269"/>
        <end position="296"/>
    </location>
</feature>
<dbReference type="Gene3D" id="1.20.1740.10">
    <property type="entry name" value="Amino acid/polyamine transporter I"/>
    <property type="match status" value="1"/>
</dbReference>
<feature type="transmembrane region" description="Helical" evidence="5">
    <location>
        <begin position="152"/>
        <end position="172"/>
    </location>
</feature>
<name>A0A6H1NYW0_PRIMG</name>
<feature type="transmembrane region" description="Helical" evidence="5">
    <location>
        <begin position="330"/>
        <end position="348"/>
    </location>
</feature>
<gene>
    <name evidence="7" type="ORF">HFZ78_06975</name>
</gene>
<reference evidence="7 8" key="1">
    <citation type="submission" date="2020-04" db="EMBL/GenBank/DDBJ databases">
        <title>Genome-Wide Identification of 5-Methylcytosine Sites in Bacterial Genomes By High-Throughput Sequencing of MspJI Restriction Fragments.</title>
        <authorList>
            <person name="Wu V."/>
        </authorList>
    </citation>
    <scope>NUCLEOTIDE SEQUENCE [LARGE SCALE GENOMIC DNA]</scope>
    <source>
        <strain evidence="7 8">S2</strain>
    </source>
</reference>
<evidence type="ECO:0000313" key="8">
    <source>
        <dbReference type="Proteomes" id="UP000501868"/>
    </source>
</evidence>
<comment type="subcellular location">
    <subcellularLocation>
        <location evidence="1">Membrane</location>
        <topology evidence="1">Multi-pass membrane protein</topology>
    </subcellularLocation>
</comment>
<dbReference type="GO" id="GO:0016020">
    <property type="term" value="C:membrane"/>
    <property type="evidence" value="ECO:0007669"/>
    <property type="project" value="UniProtKB-SubCell"/>
</dbReference>
<evidence type="ECO:0000313" key="7">
    <source>
        <dbReference type="EMBL" id="QIZ06479.1"/>
    </source>
</evidence>
<feature type="transmembrane region" description="Helical" evidence="5">
    <location>
        <begin position="90"/>
        <end position="115"/>
    </location>
</feature>
<dbReference type="GO" id="GO:0055085">
    <property type="term" value="P:transmembrane transport"/>
    <property type="evidence" value="ECO:0007669"/>
    <property type="project" value="InterPro"/>
</dbReference>
<evidence type="ECO:0000256" key="5">
    <source>
        <dbReference type="SAM" id="Phobius"/>
    </source>
</evidence>
<keyword evidence="3 5" id="KW-1133">Transmembrane helix</keyword>
<feature type="transmembrane region" description="Helical" evidence="5">
    <location>
        <begin position="354"/>
        <end position="374"/>
    </location>
</feature>
<feature type="transmembrane region" description="Helical" evidence="5">
    <location>
        <begin position="12"/>
        <end position="36"/>
    </location>
</feature>
<feature type="transmembrane region" description="Helical" evidence="5">
    <location>
        <begin position="386"/>
        <end position="405"/>
    </location>
</feature>
<evidence type="ECO:0000256" key="1">
    <source>
        <dbReference type="ARBA" id="ARBA00004141"/>
    </source>
</evidence>
<evidence type="ECO:0000256" key="4">
    <source>
        <dbReference type="ARBA" id="ARBA00023136"/>
    </source>
</evidence>
<dbReference type="PANTHER" id="PTHR42770:SF8">
    <property type="entry name" value="PUTRESCINE IMPORTER PUUP"/>
    <property type="match status" value="1"/>
</dbReference>
<keyword evidence="4 5" id="KW-0472">Membrane</keyword>
<evidence type="ECO:0000259" key="6">
    <source>
        <dbReference type="Pfam" id="PF00324"/>
    </source>
</evidence>
<dbReference type="InterPro" id="IPR004841">
    <property type="entry name" value="AA-permease/SLC12A_dom"/>
</dbReference>
<reference evidence="7 8" key="2">
    <citation type="submission" date="2020-04" db="EMBL/GenBank/DDBJ databases">
        <authorList>
            <person name="Fomenkov A."/>
            <person name="Anton B.P."/>
            <person name="Roberts R.J."/>
        </authorList>
    </citation>
    <scope>NUCLEOTIDE SEQUENCE [LARGE SCALE GENOMIC DNA]</scope>
    <source>
        <strain evidence="7 8">S2</strain>
    </source>
</reference>
<feature type="transmembrane region" description="Helical" evidence="5">
    <location>
        <begin position="411"/>
        <end position="429"/>
    </location>
</feature>
<evidence type="ECO:0000256" key="2">
    <source>
        <dbReference type="ARBA" id="ARBA00022692"/>
    </source>
</evidence>